<organism evidence="2 3">
    <name type="scientific">Euroglyphus maynei</name>
    <name type="common">Mayne's house dust mite</name>
    <dbReference type="NCBI Taxonomy" id="6958"/>
    <lineage>
        <taxon>Eukaryota</taxon>
        <taxon>Metazoa</taxon>
        <taxon>Ecdysozoa</taxon>
        <taxon>Arthropoda</taxon>
        <taxon>Chelicerata</taxon>
        <taxon>Arachnida</taxon>
        <taxon>Acari</taxon>
        <taxon>Acariformes</taxon>
        <taxon>Sarcoptiformes</taxon>
        <taxon>Astigmata</taxon>
        <taxon>Psoroptidia</taxon>
        <taxon>Analgoidea</taxon>
        <taxon>Pyroglyphidae</taxon>
        <taxon>Pyroglyphinae</taxon>
        <taxon>Euroglyphus</taxon>
    </lineage>
</organism>
<feature type="region of interest" description="Disordered" evidence="1">
    <location>
        <begin position="111"/>
        <end position="154"/>
    </location>
</feature>
<feature type="region of interest" description="Disordered" evidence="1">
    <location>
        <begin position="1"/>
        <end position="21"/>
    </location>
</feature>
<proteinExistence type="predicted"/>
<gene>
    <name evidence="2" type="ORF">BLA29_012913</name>
</gene>
<keyword evidence="3" id="KW-1185">Reference proteome</keyword>
<evidence type="ECO:0000256" key="1">
    <source>
        <dbReference type="SAM" id="MobiDB-lite"/>
    </source>
</evidence>
<protein>
    <submittedName>
        <fullName evidence="2">Uncharacterized protein</fullName>
    </submittedName>
</protein>
<dbReference type="AlphaFoldDB" id="A0A1Y3BS84"/>
<dbReference type="EMBL" id="MUJZ01002802">
    <property type="protein sequence ID" value="OTF83632.1"/>
    <property type="molecule type" value="Genomic_DNA"/>
</dbReference>
<dbReference type="OrthoDB" id="6516711at2759"/>
<reference evidence="2 3" key="1">
    <citation type="submission" date="2017-03" db="EMBL/GenBank/DDBJ databases">
        <title>Genome Survey of Euroglyphus maynei.</title>
        <authorList>
            <person name="Arlian L.G."/>
            <person name="Morgan M.S."/>
            <person name="Rider S.D."/>
        </authorList>
    </citation>
    <scope>NUCLEOTIDE SEQUENCE [LARGE SCALE GENOMIC DNA]</scope>
    <source>
        <strain evidence="2">Arlian Lab</strain>
        <tissue evidence="2">Whole body</tissue>
    </source>
</reference>
<sequence length="154" mass="17695">MPPMMQPHMMPPPPPPMASPIQSYPVQQPYYGTLESMPHYPVERMGMVVPPPPPHFLFKPESEPGMMAMSTNQAHHHMLPPPPAFKAPFQLLKNSGDEQFKLRLKPNAEIYDKEQLYSSINDEEQDSDMINNEDYSKDYNAAPKISMPKYQQRN</sequence>
<accession>A0A1Y3BS84</accession>
<comment type="caution">
    <text evidence="2">The sequence shown here is derived from an EMBL/GenBank/DDBJ whole genome shotgun (WGS) entry which is preliminary data.</text>
</comment>
<name>A0A1Y3BS84_EURMA</name>
<feature type="compositionally biased region" description="Pro residues" evidence="1">
    <location>
        <begin position="1"/>
        <end position="18"/>
    </location>
</feature>
<evidence type="ECO:0000313" key="3">
    <source>
        <dbReference type="Proteomes" id="UP000194236"/>
    </source>
</evidence>
<dbReference type="Proteomes" id="UP000194236">
    <property type="component" value="Unassembled WGS sequence"/>
</dbReference>
<evidence type="ECO:0000313" key="2">
    <source>
        <dbReference type="EMBL" id="OTF83632.1"/>
    </source>
</evidence>